<proteinExistence type="predicted"/>
<dbReference type="EMBL" id="JAIWQS010000009">
    <property type="protein sequence ID" value="KAJ8755252.1"/>
    <property type="molecule type" value="Genomic_DNA"/>
</dbReference>
<dbReference type="Gene3D" id="3.10.280.10">
    <property type="entry name" value="Mitochondrial glycoprotein"/>
    <property type="match status" value="1"/>
</dbReference>
<organism evidence="1 2">
    <name type="scientific">Erythroxylum novogranatense</name>
    <dbReference type="NCBI Taxonomy" id="1862640"/>
    <lineage>
        <taxon>Eukaryota</taxon>
        <taxon>Viridiplantae</taxon>
        <taxon>Streptophyta</taxon>
        <taxon>Embryophyta</taxon>
        <taxon>Tracheophyta</taxon>
        <taxon>Spermatophyta</taxon>
        <taxon>Magnoliopsida</taxon>
        <taxon>eudicotyledons</taxon>
        <taxon>Gunneridae</taxon>
        <taxon>Pentapetalae</taxon>
        <taxon>rosids</taxon>
        <taxon>fabids</taxon>
        <taxon>Malpighiales</taxon>
        <taxon>Erythroxylaceae</taxon>
        <taxon>Erythroxylum</taxon>
    </lineage>
</organism>
<accession>A0AAV8SSK2</accession>
<dbReference type="FunFam" id="3.10.280.10:FF:000003">
    <property type="entry name" value="Mitochondrial glycoprotein"/>
    <property type="match status" value="1"/>
</dbReference>
<dbReference type="AlphaFoldDB" id="A0AAV8SSK2"/>
<sequence length="239" mass="27920">MARLIRPLSRTLLYPPKALIYPFQETLNFPLNKPRAQTIQFTRSYVSEMRKAAFNENILRLLRREIQYELDHTPPDQPPAQYNSFIIDQRPGEQWIGLKRKYTENEEIKVEATTFDGAVPISKDGGITIKDAVKLHISMIVNICKGDSHVLEIICSAWPDSLEITKLFVHSSDKKLTQPYAGPGFKELDDELQDALYEFLERRGIDDDMAEFLHEFMKHKDRSEYIRWINTVKSYIEQK</sequence>
<dbReference type="PANTHER" id="PTHR10826:SF36">
    <property type="entry name" value="OS08G0439900 PROTEIN"/>
    <property type="match status" value="1"/>
</dbReference>
<evidence type="ECO:0000313" key="2">
    <source>
        <dbReference type="Proteomes" id="UP001159364"/>
    </source>
</evidence>
<dbReference type="GO" id="GO:0005759">
    <property type="term" value="C:mitochondrial matrix"/>
    <property type="evidence" value="ECO:0007669"/>
    <property type="project" value="InterPro"/>
</dbReference>
<dbReference type="InterPro" id="IPR036561">
    <property type="entry name" value="MAM33_sf"/>
</dbReference>
<comment type="caution">
    <text evidence="1">The sequence shown here is derived from an EMBL/GenBank/DDBJ whole genome shotgun (WGS) entry which is preliminary data.</text>
</comment>
<evidence type="ECO:0000313" key="1">
    <source>
        <dbReference type="EMBL" id="KAJ8755252.1"/>
    </source>
</evidence>
<dbReference type="Proteomes" id="UP001159364">
    <property type="component" value="Linkage Group LG09"/>
</dbReference>
<dbReference type="InterPro" id="IPR003428">
    <property type="entry name" value="MAM33"/>
</dbReference>
<evidence type="ECO:0008006" key="3">
    <source>
        <dbReference type="Google" id="ProtNLM"/>
    </source>
</evidence>
<reference evidence="1 2" key="1">
    <citation type="submission" date="2021-09" db="EMBL/GenBank/DDBJ databases">
        <title>Genomic insights and catalytic innovation underlie evolution of tropane alkaloids biosynthesis.</title>
        <authorList>
            <person name="Wang Y.-J."/>
            <person name="Tian T."/>
            <person name="Huang J.-P."/>
            <person name="Huang S.-X."/>
        </authorList>
    </citation>
    <scope>NUCLEOTIDE SEQUENCE [LARGE SCALE GENOMIC DNA]</scope>
    <source>
        <strain evidence="1">KIB-2018</strain>
        <tissue evidence="1">Leaf</tissue>
    </source>
</reference>
<protein>
    <recommendedName>
        <fullName evidence="3">Mitochondrial glycoprotein</fullName>
    </recommendedName>
</protein>
<dbReference type="SUPFAM" id="SSF54529">
    <property type="entry name" value="Mitochondrial glycoprotein MAM33-like"/>
    <property type="match status" value="1"/>
</dbReference>
<dbReference type="Pfam" id="PF02330">
    <property type="entry name" value="MAM33"/>
    <property type="match status" value="1"/>
</dbReference>
<gene>
    <name evidence="1" type="ORF">K2173_019050</name>
</gene>
<dbReference type="PANTHER" id="PTHR10826">
    <property type="entry name" value="COMPLEMENT COMPONENT 1"/>
    <property type="match status" value="1"/>
</dbReference>
<name>A0AAV8SSK2_9ROSI</name>
<keyword evidence="2" id="KW-1185">Reference proteome</keyword>